<accession>A0A317E3A8</accession>
<reference evidence="9" key="1">
    <citation type="submission" date="2018-05" db="EMBL/GenBank/DDBJ databases">
        <title>Zavarzinia sp. HR-AS.</title>
        <authorList>
            <person name="Lee Y."/>
            <person name="Jeon C.O."/>
        </authorList>
    </citation>
    <scope>NUCLEOTIDE SEQUENCE [LARGE SCALE GENOMIC DNA]</scope>
    <source>
        <strain evidence="9">DSM 1231</strain>
    </source>
</reference>
<organism evidence="8 9">
    <name type="scientific">Zavarzinia compransoris</name>
    <dbReference type="NCBI Taxonomy" id="1264899"/>
    <lineage>
        <taxon>Bacteria</taxon>
        <taxon>Pseudomonadati</taxon>
        <taxon>Pseudomonadota</taxon>
        <taxon>Alphaproteobacteria</taxon>
        <taxon>Rhodospirillales</taxon>
        <taxon>Zavarziniaceae</taxon>
        <taxon>Zavarzinia</taxon>
    </lineage>
</organism>
<dbReference type="OrthoDB" id="9807354at2"/>
<dbReference type="GO" id="GO:0016020">
    <property type="term" value="C:membrane"/>
    <property type="evidence" value="ECO:0007669"/>
    <property type="project" value="UniProtKB-SubCell"/>
</dbReference>
<evidence type="ECO:0000256" key="6">
    <source>
        <dbReference type="SAM" id="MobiDB-lite"/>
    </source>
</evidence>
<feature type="compositionally biased region" description="Low complexity" evidence="6">
    <location>
        <begin position="137"/>
        <end position="156"/>
    </location>
</feature>
<feature type="transmembrane region" description="Helical" evidence="7">
    <location>
        <begin position="27"/>
        <end position="48"/>
    </location>
</feature>
<dbReference type="InterPro" id="IPR042217">
    <property type="entry name" value="T4SS_VirB10/TrbI"/>
</dbReference>
<comment type="caution">
    <text evidence="8">The sequence shown here is derived from an EMBL/GenBank/DDBJ whole genome shotgun (WGS) entry which is preliminary data.</text>
</comment>
<evidence type="ECO:0000256" key="7">
    <source>
        <dbReference type="SAM" id="Phobius"/>
    </source>
</evidence>
<evidence type="ECO:0000256" key="3">
    <source>
        <dbReference type="ARBA" id="ARBA00022692"/>
    </source>
</evidence>
<evidence type="ECO:0000256" key="2">
    <source>
        <dbReference type="ARBA" id="ARBA00010265"/>
    </source>
</evidence>
<gene>
    <name evidence="8" type="ORF">DKG75_06135</name>
</gene>
<dbReference type="InterPro" id="IPR005498">
    <property type="entry name" value="T4SS_VirB10/TraB/TrbI"/>
</dbReference>
<keyword evidence="5 7" id="KW-0472">Membrane</keyword>
<evidence type="ECO:0000313" key="9">
    <source>
        <dbReference type="Proteomes" id="UP000246077"/>
    </source>
</evidence>
<keyword evidence="9" id="KW-1185">Reference proteome</keyword>
<sequence length="372" mass="38494">MTGATPPEDAMRLRGDRRPVKRLSRRVVVLLGLVAGGTLGAALIYALGSRQGTNAPAELFSTDVRTTADGLAALPHDYGAVPQLGPPLPGDFGRAVLGQQGRPDVPPAVDPGEQQRRQDAAAADASKLFVGVTARLSPPAPAGSASGTAAALASRDAATDRHQALLEAPVDRRTTAPDRVSPPASSAVLQAGSVIAAALLTGIRSDLPGQVTAQVTEAVYDSPTGQRLLIPQGSRLIGQYQGGADAGQRRVLLVWTRLIRPDGSSIVLERLPGSDVAGYAGLEDQVDDHWENVAKAATLSTLLSIGSELASDSGNALLSALRNGSQDTADDAGQRIVSRELSVPPTVTIRPGFPVRVVVTRDLVIPPYGETP</sequence>
<comment type="subcellular location">
    <subcellularLocation>
        <location evidence="1">Membrane</location>
        <topology evidence="1">Single-pass membrane protein</topology>
    </subcellularLocation>
</comment>
<dbReference type="Gene3D" id="2.40.128.260">
    <property type="entry name" value="Type IV secretion system, VirB10/TraB/TrbI"/>
    <property type="match status" value="1"/>
</dbReference>
<evidence type="ECO:0000256" key="1">
    <source>
        <dbReference type="ARBA" id="ARBA00004167"/>
    </source>
</evidence>
<feature type="region of interest" description="Disordered" evidence="6">
    <location>
        <begin position="137"/>
        <end position="158"/>
    </location>
</feature>
<evidence type="ECO:0000256" key="5">
    <source>
        <dbReference type="ARBA" id="ARBA00023136"/>
    </source>
</evidence>
<evidence type="ECO:0000313" key="8">
    <source>
        <dbReference type="EMBL" id="PWR21578.1"/>
    </source>
</evidence>
<dbReference type="Proteomes" id="UP000246077">
    <property type="component" value="Unassembled WGS sequence"/>
</dbReference>
<dbReference type="CDD" id="cd16429">
    <property type="entry name" value="VirB10"/>
    <property type="match status" value="1"/>
</dbReference>
<keyword evidence="4 7" id="KW-1133">Transmembrane helix</keyword>
<protein>
    <submittedName>
        <fullName evidence="8">Conjugal transfer protein TraI</fullName>
    </submittedName>
</protein>
<keyword evidence="3 7" id="KW-0812">Transmembrane</keyword>
<feature type="region of interest" description="Disordered" evidence="6">
    <location>
        <begin position="97"/>
        <end position="122"/>
    </location>
</feature>
<dbReference type="RefSeq" id="WP_109920223.1">
    <property type="nucleotide sequence ID" value="NZ_QGLF01000002.1"/>
</dbReference>
<comment type="similarity">
    <text evidence="2">Belongs to the TrbI/VirB10 family.</text>
</comment>
<dbReference type="EMBL" id="QGLF01000002">
    <property type="protein sequence ID" value="PWR21578.1"/>
    <property type="molecule type" value="Genomic_DNA"/>
</dbReference>
<proteinExistence type="inferred from homology"/>
<dbReference type="AlphaFoldDB" id="A0A317E3A8"/>
<name>A0A317E3A8_9PROT</name>
<evidence type="ECO:0000256" key="4">
    <source>
        <dbReference type="ARBA" id="ARBA00022989"/>
    </source>
</evidence>
<dbReference type="Pfam" id="PF03743">
    <property type="entry name" value="TrbI"/>
    <property type="match status" value="1"/>
</dbReference>